<comment type="caution">
    <text evidence="1">The sequence shown here is derived from an EMBL/GenBank/DDBJ whole genome shotgun (WGS) entry which is preliminary data.</text>
</comment>
<organism evidence="1 2">
    <name type="scientific">Candidatus Roizmanbacteria bacterium GW2011_GWC2_37_13</name>
    <dbReference type="NCBI Taxonomy" id="1618486"/>
    <lineage>
        <taxon>Bacteria</taxon>
        <taxon>Candidatus Roizmaniibacteriota</taxon>
    </lineage>
</organism>
<name>A0A0G0G4F7_9BACT</name>
<protein>
    <submittedName>
        <fullName evidence="1">Uncharacterized protein</fullName>
    </submittedName>
</protein>
<accession>A0A0G0G4F7</accession>
<evidence type="ECO:0000313" key="2">
    <source>
        <dbReference type="Proteomes" id="UP000034917"/>
    </source>
</evidence>
<dbReference type="AlphaFoldDB" id="A0A0G0G4F7"/>
<dbReference type="Proteomes" id="UP000034917">
    <property type="component" value="Unassembled WGS sequence"/>
</dbReference>
<dbReference type="EMBL" id="LBSV01000004">
    <property type="protein sequence ID" value="KKQ26013.1"/>
    <property type="molecule type" value="Genomic_DNA"/>
</dbReference>
<reference evidence="1 2" key="1">
    <citation type="journal article" date="2015" name="Nature">
        <title>rRNA introns, odd ribosomes, and small enigmatic genomes across a large radiation of phyla.</title>
        <authorList>
            <person name="Brown C.T."/>
            <person name="Hug L.A."/>
            <person name="Thomas B.C."/>
            <person name="Sharon I."/>
            <person name="Castelle C.J."/>
            <person name="Singh A."/>
            <person name="Wilkins M.J."/>
            <person name="Williams K.H."/>
            <person name="Banfield J.F."/>
        </authorList>
    </citation>
    <scope>NUCLEOTIDE SEQUENCE [LARGE SCALE GENOMIC DNA]</scope>
</reference>
<sequence length="206" mass="23403">MPDPRPIRREEIKTPKDFITRLNRPDAITVGAVIKNIRILANQHKINESQGRVFFAVYGIAGNISKSGERPDVDLLIVTNARWSQGHIAEDWNTYLSRDNNAFSGDWVAGTLRDRFSTEGYKVILVKKIPNQYSKVGVRQKGIVRLEPQSEGRKPIDIVIVNHICLINQDITTLKQFEEVGDVNKKGKPLPRVLLFKTEHETASDY</sequence>
<evidence type="ECO:0000313" key="1">
    <source>
        <dbReference type="EMBL" id="KKQ26013.1"/>
    </source>
</evidence>
<proteinExistence type="predicted"/>
<gene>
    <name evidence="1" type="ORF">US40_C0004G0048</name>
</gene>